<accession>G0LKL1</accession>
<feature type="compositionally biased region" description="Basic and acidic residues" evidence="1">
    <location>
        <begin position="37"/>
        <end position="47"/>
    </location>
</feature>
<protein>
    <submittedName>
        <fullName evidence="2">Uncharacterized protein</fullName>
    </submittedName>
</protein>
<feature type="region of interest" description="Disordered" evidence="1">
    <location>
        <begin position="1"/>
        <end position="64"/>
    </location>
</feature>
<dbReference type="EMBL" id="FR746099">
    <property type="protein sequence ID" value="CCC39969.1"/>
    <property type="molecule type" value="Genomic_DNA"/>
</dbReference>
<dbReference type="KEGG" id="hwc:Hqrw_2064"/>
<sequence>MPLSKDEFHSIDEAGPSLPDLGRTHPGRGVSLPPRARQTDVRCREIVDTNGPTESMTNLDSEGS</sequence>
<dbReference type="HOGENOM" id="CLU_2857061_0_0_2"/>
<gene>
    <name evidence="2" type="ordered locus">Hqrw_2064</name>
</gene>
<feature type="compositionally biased region" description="Polar residues" evidence="1">
    <location>
        <begin position="50"/>
        <end position="64"/>
    </location>
</feature>
<dbReference type="Proteomes" id="UP000007954">
    <property type="component" value="Chromosome"/>
</dbReference>
<dbReference type="AlphaFoldDB" id="G0LKL1"/>
<evidence type="ECO:0000313" key="3">
    <source>
        <dbReference type="Proteomes" id="UP000007954"/>
    </source>
</evidence>
<proteinExistence type="predicted"/>
<feature type="compositionally biased region" description="Basic and acidic residues" evidence="1">
    <location>
        <begin position="1"/>
        <end position="12"/>
    </location>
</feature>
<organism evidence="2 3">
    <name type="scientific">Haloquadratum walsbyi (strain DSM 16854 / JCM 12705 / C23)</name>
    <dbReference type="NCBI Taxonomy" id="768065"/>
    <lineage>
        <taxon>Archaea</taxon>
        <taxon>Methanobacteriati</taxon>
        <taxon>Methanobacteriota</taxon>
        <taxon>Stenosarchaea group</taxon>
        <taxon>Halobacteria</taxon>
        <taxon>Halobacteriales</taxon>
        <taxon>Haloferacaceae</taxon>
        <taxon>Haloquadratum</taxon>
    </lineage>
</organism>
<name>G0LKL1_HALWC</name>
<evidence type="ECO:0000256" key="1">
    <source>
        <dbReference type="SAM" id="MobiDB-lite"/>
    </source>
</evidence>
<evidence type="ECO:0000313" key="2">
    <source>
        <dbReference type="EMBL" id="CCC39969.1"/>
    </source>
</evidence>
<reference evidence="2 3" key="1">
    <citation type="journal article" date="2011" name="PLoS ONE">
        <title>Haloquadratum walsbyi: limited diversity in a global pond.</title>
        <authorList>
            <person name="Dyall-Smith M."/>
            <person name="Pfeiffer F."/>
            <person name="Klee K."/>
            <person name="Palm P."/>
            <person name="Gross K."/>
            <person name="Schuster S.C."/>
            <person name="Rampp M."/>
            <person name="Oesterhelt D."/>
        </authorList>
    </citation>
    <scope>NUCLEOTIDE SEQUENCE [LARGE SCALE GENOMIC DNA]</scope>
    <source>
        <strain evidence="3">DSM 16854 / JCM 12705 / C23</strain>
    </source>
</reference>